<proteinExistence type="predicted"/>
<keyword evidence="1" id="KW-0812">Transmembrane</keyword>
<protein>
    <recommendedName>
        <fullName evidence="4">DoxX family membrane protein</fullName>
    </recommendedName>
</protein>
<dbReference type="AlphaFoldDB" id="A0A3G8JT37"/>
<feature type="transmembrane region" description="Helical" evidence="1">
    <location>
        <begin position="77"/>
        <end position="99"/>
    </location>
</feature>
<dbReference type="EMBL" id="CP033972">
    <property type="protein sequence ID" value="AZG48304.1"/>
    <property type="molecule type" value="Genomic_DNA"/>
</dbReference>
<keyword evidence="3" id="KW-1185">Reference proteome</keyword>
<dbReference type="Pfam" id="PF13781">
    <property type="entry name" value="DoxX_3"/>
    <property type="match status" value="1"/>
</dbReference>
<keyword evidence="1" id="KW-1133">Transmembrane helix</keyword>
<evidence type="ECO:0000313" key="2">
    <source>
        <dbReference type="EMBL" id="AZG48304.1"/>
    </source>
</evidence>
<evidence type="ECO:0000313" key="3">
    <source>
        <dbReference type="Proteomes" id="UP000271469"/>
    </source>
</evidence>
<dbReference type="Proteomes" id="UP000271469">
    <property type="component" value="Chromosome"/>
</dbReference>
<evidence type="ECO:0008006" key="4">
    <source>
        <dbReference type="Google" id="ProtNLM"/>
    </source>
</evidence>
<feature type="transmembrane region" description="Helical" evidence="1">
    <location>
        <begin position="105"/>
        <end position="125"/>
    </location>
</feature>
<dbReference type="PANTHER" id="PTHR36974">
    <property type="entry name" value="MEMBRANE PROTEIN-RELATED"/>
    <property type="match status" value="1"/>
</dbReference>
<name>A0A3G8JT37_9ACTN</name>
<dbReference type="InterPro" id="IPR025695">
    <property type="entry name" value="DoxX-like"/>
</dbReference>
<organism evidence="2 3">
    <name type="scientific">Gordonia insulae</name>
    <dbReference type="NCBI Taxonomy" id="2420509"/>
    <lineage>
        <taxon>Bacteria</taxon>
        <taxon>Bacillati</taxon>
        <taxon>Actinomycetota</taxon>
        <taxon>Actinomycetes</taxon>
        <taxon>Mycobacteriales</taxon>
        <taxon>Gordoniaceae</taxon>
        <taxon>Gordonia</taxon>
    </lineage>
</organism>
<sequence length="134" mass="14429">MDAPTTKGSRMTPDRLTRVMAGSLLTMGTLHFVVPKPFDEIIPEEIPGDARTLTYASGVAEVAIGAGLLAPRTRRTAAALAVALFVAVYPANINMVRLWKDKPAAMRAIAIGRLPLQFPMIWAAVKVFRSAPKS</sequence>
<accession>A0A3G8JT37</accession>
<gene>
    <name evidence="2" type="ORF">D7316_04921</name>
</gene>
<dbReference type="PANTHER" id="PTHR36974:SF1">
    <property type="entry name" value="DOXX FAMILY MEMBRANE PROTEIN"/>
    <property type="match status" value="1"/>
</dbReference>
<evidence type="ECO:0000256" key="1">
    <source>
        <dbReference type="SAM" id="Phobius"/>
    </source>
</evidence>
<dbReference type="KEGG" id="gom:D7316_04921"/>
<reference evidence="2 3" key="1">
    <citation type="submission" date="2018-11" db="EMBL/GenBank/DDBJ databases">
        <title>Gordonia insulae sp. nov., isolated from an island soil.</title>
        <authorList>
            <person name="Kim Y.S."/>
            <person name="Kim S.B."/>
        </authorList>
    </citation>
    <scope>NUCLEOTIDE SEQUENCE [LARGE SCALE GENOMIC DNA]</scope>
    <source>
        <strain evidence="2 3">MMS17-SY073</strain>
    </source>
</reference>
<keyword evidence="1" id="KW-0472">Membrane</keyword>